<gene>
    <name evidence="1" type="ORF">Q5716_15185</name>
</gene>
<name>A0ABT9BRD2_9MICO</name>
<proteinExistence type="predicted"/>
<organism evidence="1 2">
    <name type="scientific">Antiquaquibacter soli</name>
    <dbReference type="NCBI Taxonomy" id="3064523"/>
    <lineage>
        <taxon>Bacteria</taxon>
        <taxon>Bacillati</taxon>
        <taxon>Actinomycetota</taxon>
        <taxon>Actinomycetes</taxon>
        <taxon>Micrococcales</taxon>
        <taxon>Microbacteriaceae</taxon>
        <taxon>Antiquaquibacter</taxon>
    </lineage>
</organism>
<dbReference type="EMBL" id="JAUQUB010000006">
    <property type="protein sequence ID" value="MDO7883576.1"/>
    <property type="molecule type" value="Genomic_DNA"/>
</dbReference>
<evidence type="ECO:0000313" key="2">
    <source>
        <dbReference type="Proteomes" id="UP001241072"/>
    </source>
</evidence>
<accession>A0ABT9BRD2</accession>
<keyword evidence="2" id="KW-1185">Reference proteome</keyword>
<dbReference type="RefSeq" id="WP_305004001.1">
    <property type="nucleotide sequence ID" value="NZ_JAUQUB010000006.1"/>
</dbReference>
<evidence type="ECO:0008006" key="3">
    <source>
        <dbReference type="Google" id="ProtNLM"/>
    </source>
</evidence>
<sequence length="142" mass="15389">MRYSPRTVASVLDSLGGIATRAELQAQGLRHDAITMAFHYGRVLRVRRGLYARLDTAPDVLAALRLRGRLACVSALRYWGEEAPDEGVLHIAVAASASRLEAGSGVVVHWSRRPERGSRGCVDLEVARRQAASCRALSRAPG</sequence>
<reference evidence="1 2" key="1">
    <citation type="submission" date="2023-07" db="EMBL/GenBank/DDBJ databases">
        <title>Protaetiibacter sp. nov WY-16 isolated from soil.</title>
        <authorList>
            <person name="Liu B."/>
            <person name="Wan Y."/>
        </authorList>
    </citation>
    <scope>NUCLEOTIDE SEQUENCE [LARGE SCALE GENOMIC DNA]</scope>
    <source>
        <strain evidence="1 2">WY-16</strain>
    </source>
</reference>
<dbReference type="Proteomes" id="UP001241072">
    <property type="component" value="Unassembled WGS sequence"/>
</dbReference>
<comment type="caution">
    <text evidence="1">The sequence shown here is derived from an EMBL/GenBank/DDBJ whole genome shotgun (WGS) entry which is preliminary data.</text>
</comment>
<protein>
    <recommendedName>
        <fullName evidence="3">Type IV toxin-antitoxin system AbiEi family antitoxin domain-containing protein</fullName>
    </recommendedName>
</protein>
<evidence type="ECO:0000313" key="1">
    <source>
        <dbReference type="EMBL" id="MDO7883576.1"/>
    </source>
</evidence>